<protein>
    <submittedName>
        <fullName evidence="2">Uncharacterized protein</fullName>
    </submittedName>
</protein>
<feature type="region of interest" description="Disordered" evidence="1">
    <location>
        <begin position="1"/>
        <end position="22"/>
    </location>
</feature>
<sequence>MGEEDEETESTASSEQPMQKPKSSWWNCIPAIKACFTQPGTMERALIRGYQIYLNGIRYCEMFPPENTALCVSGMAGGRVYEIVVEKSNKLKPDALAVVWMSISNPPYPISGYLVFLNDKQCGARLVPDPKSNRCKVVIGSCELEKPYKVYVVAVPQDTEEVLMSNTLEVSLPLNTSEIQLPVKEARFDEAELYLEYLDISQGSGYLPAMDTSSRLNESRISHILNETQHSQSSLHIHAPKHRKCTPSPDEYSHRSRQSLKTPPVVWESSAKGRQTPPSQGQGRSLLLAKESRPPPVMYDASGLDEQRQRAPPEQSLEQQRYKVVVGNLGNSQIQCHTNMEVKGQGHLERREVRMVTKEKILRIAIGGQFLKGKQPIKVNLKRLKSYIKTTNAFSEALSQKRDIELKAPDTVRDSKLKQTRVSNAQNIISNIRQMKDLPVRRGGFIKQPPPPSEPFEAAEKAFLCLSHLWI</sequence>
<name>A0A9D4JLI9_DREPO</name>
<feature type="compositionally biased region" description="Polar residues" evidence="1">
    <location>
        <begin position="272"/>
        <end position="283"/>
    </location>
</feature>
<accession>A0A9D4JLI9</accession>
<gene>
    <name evidence="2" type="ORF">DPMN_118294</name>
</gene>
<evidence type="ECO:0000256" key="1">
    <source>
        <dbReference type="SAM" id="MobiDB-lite"/>
    </source>
</evidence>
<dbReference type="AlphaFoldDB" id="A0A9D4JLI9"/>
<evidence type="ECO:0000313" key="3">
    <source>
        <dbReference type="Proteomes" id="UP000828390"/>
    </source>
</evidence>
<reference evidence="2" key="2">
    <citation type="submission" date="2020-11" db="EMBL/GenBank/DDBJ databases">
        <authorList>
            <person name="McCartney M.A."/>
            <person name="Auch B."/>
            <person name="Kono T."/>
            <person name="Mallez S."/>
            <person name="Becker A."/>
            <person name="Gohl D.M."/>
            <person name="Silverstein K.A.T."/>
            <person name="Koren S."/>
            <person name="Bechman K.B."/>
            <person name="Herman A."/>
            <person name="Abrahante J.E."/>
            <person name="Garbe J."/>
        </authorList>
    </citation>
    <scope>NUCLEOTIDE SEQUENCE</scope>
    <source>
        <strain evidence="2">Duluth1</strain>
        <tissue evidence="2">Whole animal</tissue>
    </source>
</reference>
<keyword evidence="3" id="KW-1185">Reference proteome</keyword>
<reference evidence="2" key="1">
    <citation type="journal article" date="2019" name="bioRxiv">
        <title>The Genome of the Zebra Mussel, Dreissena polymorpha: A Resource for Invasive Species Research.</title>
        <authorList>
            <person name="McCartney M.A."/>
            <person name="Auch B."/>
            <person name="Kono T."/>
            <person name="Mallez S."/>
            <person name="Zhang Y."/>
            <person name="Obille A."/>
            <person name="Becker A."/>
            <person name="Abrahante J.E."/>
            <person name="Garbe J."/>
            <person name="Badalamenti J.P."/>
            <person name="Herman A."/>
            <person name="Mangelson H."/>
            <person name="Liachko I."/>
            <person name="Sullivan S."/>
            <person name="Sone E.D."/>
            <person name="Koren S."/>
            <person name="Silverstein K.A.T."/>
            <person name="Beckman K.B."/>
            <person name="Gohl D.M."/>
        </authorList>
    </citation>
    <scope>NUCLEOTIDE SEQUENCE</scope>
    <source>
        <strain evidence="2">Duluth1</strain>
        <tissue evidence="2">Whole animal</tissue>
    </source>
</reference>
<feature type="region of interest" description="Disordered" evidence="1">
    <location>
        <begin position="228"/>
        <end position="317"/>
    </location>
</feature>
<proteinExistence type="predicted"/>
<dbReference type="Proteomes" id="UP000828390">
    <property type="component" value="Unassembled WGS sequence"/>
</dbReference>
<dbReference type="EMBL" id="JAIWYP010000005">
    <property type="protein sequence ID" value="KAH3816771.1"/>
    <property type="molecule type" value="Genomic_DNA"/>
</dbReference>
<evidence type="ECO:0000313" key="2">
    <source>
        <dbReference type="EMBL" id="KAH3816771.1"/>
    </source>
</evidence>
<comment type="caution">
    <text evidence="2">The sequence shown here is derived from an EMBL/GenBank/DDBJ whole genome shotgun (WGS) entry which is preliminary data.</text>
</comment>
<organism evidence="2 3">
    <name type="scientific">Dreissena polymorpha</name>
    <name type="common">Zebra mussel</name>
    <name type="synonym">Mytilus polymorpha</name>
    <dbReference type="NCBI Taxonomy" id="45954"/>
    <lineage>
        <taxon>Eukaryota</taxon>
        <taxon>Metazoa</taxon>
        <taxon>Spiralia</taxon>
        <taxon>Lophotrochozoa</taxon>
        <taxon>Mollusca</taxon>
        <taxon>Bivalvia</taxon>
        <taxon>Autobranchia</taxon>
        <taxon>Heteroconchia</taxon>
        <taxon>Euheterodonta</taxon>
        <taxon>Imparidentia</taxon>
        <taxon>Neoheterodontei</taxon>
        <taxon>Myida</taxon>
        <taxon>Dreissenoidea</taxon>
        <taxon>Dreissenidae</taxon>
        <taxon>Dreissena</taxon>
    </lineage>
</organism>